<sequence>MVVEYCSISNLQEREQYWMNILHPEYSVLNHAFSPQGYKHIPESIKLMMSQSAVSRVHSEETSAAHRPMIQGAAVSHDADHLQILSSPSEVLYSHLLLDICLILVAFLLQ</sequence>
<proteinExistence type="predicted"/>
<organism evidence="1 2">
    <name type="scientific">Parasitella parasitica</name>
    <dbReference type="NCBI Taxonomy" id="35722"/>
    <lineage>
        <taxon>Eukaryota</taxon>
        <taxon>Fungi</taxon>
        <taxon>Fungi incertae sedis</taxon>
        <taxon>Mucoromycota</taxon>
        <taxon>Mucoromycotina</taxon>
        <taxon>Mucoromycetes</taxon>
        <taxon>Mucorales</taxon>
        <taxon>Mucorineae</taxon>
        <taxon>Mucoraceae</taxon>
        <taxon>Parasitella</taxon>
    </lineage>
</organism>
<reference evidence="1 2" key="1">
    <citation type="submission" date="2014-09" db="EMBL/GenBank/DDBJ databases">
        <authorList>
            <person name="Ellenberger Sabrina"/>
        </authorList>
    </citation>
    <scope>NUCLEOTIDE SEQUENCE [LARGE SCALE GENOMIC DNA]</scope>
    <source>
        <strain evidence="1 2">CBS 412.66</strain>
    </source>
</reference>
<accession>A0A0B7N069</accession>
<gene>
    <name evidence="1" type="primary">PARPA_01857.1 scaffold 1680</name>
</gene>
<name>A0A0B7N069_9FUNG</name>
<protein>
    <submittedName>
        <fullName evidence="1">Uncharacterized protein</fullName>
    </submittedName>
</protein>
<dbReference type="Proteomes" id="UP000054107">
    <property type="component" value="Unassembled WGS sequence"/>
</dbReference>
<evidence type="ECO:0000313" key="2">
    <source>
        <dbReference type="Proteomes" id="UP000054107"/>
    </source>
</evidence>
<dbReference type="EMBL" id="LN719639">
    <property type="protein sequence ID" value="CEP08529.1"/>
    <property type="molecule type" value="Genomic_DNA"/>
</dbReference>
<dbReference type="AlphaFoldDB" id="A0A0B7N069"/>
<keyword evidence="2" id="KW-1185">Reference proteome</keyword>
<dbReference type="OrthoDB" id="5381460at2759"/>
<evidence type="ECO:0000313" key="1">
    <source>
        <dbReference type="EMBL" id="CEP08529.1"/>
    </source>
</evidence>